<dbReference type="EMBL" id="CP117417">
    <property type="protein sequence ID" value="WCT78860.1"/>
    <property type="molecule type" value="Genomic_DNA"/>
</dbReference>
<dbReference type="Gene3D" id="3.30.70.1070">
    <property type="entry name" value="Sporulation related repeat"/>
    <property type="match status" value="1"/>
</dbReference>
<dbReference type="InterPro" id="IPR036680">
    <property type="entry name" value="SPOR-like_sf"/>
</dbReference>
<dbReference type="RefSeq" id="WP_273619160.1">
    <property type="nucleotide sequence ID" value="NZ_CP117417.1"/>
</dbReference>
<name>A0ABY7U016_9SPHN</name>
<dbReference type="Pfam" id="PF05036">
    <property type="entry name" value="SPOR"/>
    <property type="match status" value="1"/>
</dbReference>
<evidence type="ECO:0000313" key="4">
    <source>
        <dbReference type="Proteomes" id="UP001218231"/>
    </source>
</evidence>
<dbReference type="Pfam" id="PF03330">
    <property type="entry name" value="DPBB_1"/>
    <property type="match status" value="1"/>
</dbReference>
<gene>
    <name evidence="3" type="ORF">PQ457_07855</name>
</gene>
<dbReference type="Gene3D" id="2.40.40.10">
    <property type="entry name" value="RlpA-like domain"/>
    <property type="match status" value="1"/>
</dbReference>
<evidence type="ECO:0000313" key="3">
    <source>
        <dbReference type="EMBL" id="WCT78860.1"/>
    </source>
</evidence>
<accession>A0ABY7U016</accession>
<dbReference type="InterPro" id="IPR007730">
    <property type="entry name" value="SPOR-like_dom"/>
</dbReference>
<dbReference type="CDD" id="cd22268">
    <property type="entry name" value="DPBB_RlpA-like"/>
    <property type="match status" value="1"/>
</dbReference>
<feature type="domain" description="RlpA-like protein double-psi beta-barrel" evidence="1">
    <location>
        <begin position="102"/>
        <end position="164"/>
    </location>
</feature>
<dbReference type="PANTHER" id="PTHR34183">
    <property type="entry name" value="ENDOLYTIC PEPTIDOGLYCAN TRANSGLYCOSYLASE RLPA"/>
    <property type="match status" value="1"/>
</dbReference>
<dbReference type="InterPro" id="IPR036908">
    <property type="entry name" value="RlpA-like_sf"/>
</dbReference>
<dbReference type="PANTHER" id="PTHR34183:SF1">
    <property type="entry name" value="ENDOLYTIC PEPTIDOGLYCAN TRANSGLYCOSYLASE RLPA"/>
    <property type="match status" value="1"/>
</dbReference>
<sequence>MRLPVERRVARLMLGLAVSGAALGVGMPAHAGLKIPFVSGGGKLPPAPAMPDTPRAVSGPAADYPVVLGEPYRVGDTVFSPANAMNYDAVGYASVGGPSTGVSAAHHTLPLPSYVEVTSLTNGRTILVRVERRGPMDSTHTIELSPAALAQLGASADGQAPVRVRRVNPLENERALLRAGMNAPERMPTPKPLLAVLQRRLATDPNANHAGASLATSVLVGAARDDDDDATAAKPASRLAAAAPMVPVAAKPVRAAITPMPVAPTPRQPVAPPVTGASYATPRFTALAPVKTPSELGYAPPGQPAQTFVPARPAVKPPTSAKPLAMAKPAAKPRPAAPIALEARVNAAPAPAAGGFVVQYGAFSEKSRAQSLARAAGARIVGGGALWRVRSNAYPSRPAADAALAKAKAAGYTEARIQRGD</sequence>
<dbReference type="Proteomes" id="UP001218231">
    <property type="component" value="Chromosome"/>
</dbReference>
<reference evidence="3 4" key="1">
    <citation type="submission" date="2023-02" db="EMBL/GenBank/DDBJ databases">
        <title>Genome sequence of Novosphingobium humi KACC 19094.</title>
        <authorList>
            <person name="Kim S."/>
            <person name="Heo J."/>
            <person name="Kwon S.-W."/>
        </authorList>
    </citation>
    <scope>NUCLEOTIDE SEQUENCE [LARGE SCALE GENOMIC DNA]</scope>
    <source>
        <strain evidence="3 4">KACC 19094</strain>
    </source>
</reference>
<feature type="domain" description="SPOR" evidence="2">
    <location>
        <begin position="353"/>
        <end position="414"/>
    </location>
</feature>
<organism evidence="3 4">
    <name type="scientific">Novosphingobium humi</name>
    <dbReference type="NCBI Taxonomy" id="2282397"/>
    <lineage>
        <taxon>Bacteria</taxon>
        <taxon>Pseudomonadati</taxon>
        <taxon>Pseudomonadota</taxon>
        <taxon>Alphaproteobacteria</taxon>
        <taxon>Sphingomonadales</taxon>
        <taxon>Sphingomonadaceae</taxon>
        <taxon>Novosphingobium</taxon>
    </lineage>
</organism>
<evidence type="ECO:0000259" key="1">
    <source>
        <dbReference type="Pfam" id="PF03330"/>
    </source>
</evidence>
<evidence type="ECO:0000259" key="2">
    <source>
        <dbReference type="Pfam" id="PF05036"/>
    </source>
</evidence>
<protein>
    <submittedName>
        <fullName evidence="3">SPOR domain-containing protein</fullName>
    </submittedName>
</protein>
<dbReference type="InterPro" id="IPR009009">
    <property type="entry name" value="RlpA-like_DPBB"/>
</dbReference>
<dbReference type="SUPFAM" id="SSF110997">
    <property type="entry name" value="Sporulation related repeat"/>
    <property type="match status" value="1"/>
</dbReference>
<keyword evidence="4" id="KW-1185">Reference proteome</keyword>
<proteinExistence type="predicted"/>